<organism evidence="2">
    <name type="scientific">Colletotrichum fructicola (strain Nara gc5)</name>
    <name type="common">Anthracnose fungus</name>
    <name type="synonym">Colletotrichum gloeosporioides (strain Nara gc5)</name>
    <dbReference type="NCBI Taxonomy" id="1213859"/>
    <lineage>
        <taxon>Eukaryota</taxon>
        <taxon>Fungi</taxon>
        <taxon>Dikarya</taxon>
        <taxon>Ascomycota</taxon>
        <taxon>Pezizomycotina</taxon>
        <taxon>Sordariomycetes</taxon>
        <taxon>Hypocreomycetidae</taxon>
        <taxon>Glomerellales</taxon>
        <taxon>Glomerellaceae</taxon>
        <taxon>Colletotrichum</taxon>
        <taxon>Colletotrichum gloeosporioides species complex</taxon>
    </lineage>
</organism>
<evidence type="ECO:0000313" key="2">
    <source>
        <dbReference type="EMBL" id="ELA37952.1"/>
    </source>
</evidence>
<dbReference type="Gene3D" id="3.40.50.20">
    <property type="match status" value="1"/>
</dbReference>
<dbReference type="EMBL" id="KB020288">
    <property type="protein sequence ID" value="ELA37952.1"/>
    <property type="molecule type" value="Genomic_DNA"/>
</dbReference>
<accession>L2GH48</accession>
<reference evidence="2" key="1">
    <citation type="submission" date="2012-08" db="EMBL/GenBank/DDBJ databases">
        <title>Genome analysis of Colletotrichum orbiculare and Colletotrichum fructicola.</title>
        <authorList>
            <person name="Gan P.H.P."/>
            <person name="Ikeda K."/>
            <person name="Irieda H."/>
            <person name="Narusaka M."/>
            <person name="O'Connell R.J."/>
            <person name="Narusaka Y."/>
            <person name="Takano Y."/>
            <person name="Kubo Y."/>
            <person name="Shirasu K."/>
        </authorList>
    </citation>
    <scope>NUCLEOTIDE SEQUENCE</scope>
    <source>
        <strain evidence="2">Nara gc5</strain>
    </source>
</reference>
<proteinExistence type="predicted"/>
<feature type="non-terminal residue" evidence="2">
    <location>
        <position position="298"/>
    </location>
</feature>
<evidence type="ECO:0000259" key="1">
    <source>
        <dbReference type="Pfam" id="PF18130"/>
    </source>
</evidence>
<dbReference type="STRING" id="1213859.L2GH48"/>
<protein>
    <submittedName>
        <fullName evidence="2">ATP-grasp superfamily protein</fullName>
    </submittedName>
</protein>
<sequence>MADPFCLSGELTVTAAGSGEDNLVAAWSLRAPFGRGFQAVAFEVPWLGDSGPLALDCPSVEPPSRSCDVSLSSDACMQMPISIMQPWFKWWLKSVWHTGRRHKTKPTTLFLILPIQSGYPIRADILQMRLGGWSKTTLVFSRDEQEGPVSAIPVAKNVSRLGEVFNTAIGAVLLNAEEDIVKGSSTLDELDHRLALPLVVGHHIAQHRVVLVTGGYNLAFRKQLFSAAAGLGMLLVVIDEPGHWPQTGLEAVGAPMEFLPLNMTIDNELPTRIVTAVKSLSSPIHGITTIADRYLSAT</sequence>
<dbReference type="HOGENOM" id="CLU_935537_0_0_1"/>
<feature type="domain" description="BL00235/CARNS1 N-terminal" evidence="1">
    <location>
        <begin position="225"/>
        <end position="296"/>
    </location>
</feature>
<gene>
    <name evidence="2" type="ORF">CGGC5_15338</name>
</gene>
<dbReference type="Pfam" id="PF18130">
    <property type="entry name" value="ATPgrasp_N"/>
    <property type="match status" value="1"/>
</dbReference>
<dbReference type="AlphaFoldDB" id="L2GH48"/>
<name>L2GH48_COLFN</name>
<dbReference type="InterPro" id="IPR041472">
    <property type="entry name" value="BL00235/CARNS1_N"/>
</dbReference>